<evidence type="ECO:0000313" key="3">
    <source>
        <dbReference type="Proteomes" id="UP000282760"/>
    </source>
</evidence>
<sequence length="876" mass="97405">MTDPQIDTFEKQIREKLPTHENPAMAAEAIKRDAAVFGMTFSSDMDRNLSVALERVTASLGNVEILRNNSIIKPRDDWYTGPSARDIHWSALEGYLANVKRWDEDAVKSIDKSSSEVVSLLANPAAAEFRHRGLVVGYVQSGKTANMTAVIAKAVDAGYNLIVLLAGVTNKLRAQTQSRIESDVVNRHRHLWQLYTKVDEDGDFIIPANRHFTLPVPGRAQLVVMKKVVSRLEAFRKTIIDDKGRSTSTSVLAQLKVLIIDDECDQASVNSANNDEDMTRINEEIRKIIRALPAVSYVGYTATPFANVFIDPYPRNKGELDDLYPEDFITALPRSKNYFGAREVFGFDPKDADNESAAEAGRDMIRTIPVEKLKVLRPARATDKTFKPQMTEELEQALLWFLISCAIRRARGQAGDHMSMLIHTSPLIAQHDGMDEVISGWLDTHRADLGNGTGAISARLIKTFKDETTAVPLEGDTTSLTVGGLMPHLQQALISLEIAIENGVSDKRLDFTKGPKTYVVIGGTVLARGLTIEGLCVSFFLRPSVQYDTLLQMGRWFGYRGGYEDLPRLWTTDELISSFRALARIEEEIRDDIGMYREDKSTPAEFAVKVRAIPGMAITSASKMRHAFRTSISFEGRHVQTIRFDHQSERIVSTNWAAAVQLVDDIGADNINNLGNRKLAQGVQLGVIRKFLKTYEICDQHMDLKRAMLLAYIDKVEQQLPEWNVGFITPGSNLSRKALGALGKVPTNRRARLAASEKSYADIKALMSKNDILIDAVNPADEDDSDSWSSFKQRRPDLPLLLLYVIDRESPSKAGSDNRVALDATDDLIGIGIVFPGVRDRAGSYYAVELDVAVAETVDEEIEELIATEEAETRDA</sequence>
<reference evidence="2 3" key="1">
    <citation type="submission" date="2017-11" db="EMBL/GenBank/DDBJ databases">
        <title>Effect of PGPRs.</title>
        <authorList>
            <person name="Oliva R."/>
            <person name="Nong J."/>
            <person name="Roman V."/>
        </authorList>
    </citation>
    <scope>NUCLEOTIDE SEQUENCE [LARGE SCALE GENOMIC DNA]</scope>
    <source>
        <strain evidence="2">Inb918</strain>
    </source>
</reference>
<dbReference type="GO" id="GO:0004519">
    <property type="term" value="F:endonuclease activity"/>
    <property type="evidence" value="ECO:0007669"/>
    <property type="project" value="UniProtKB-KW"/>
</dbReference>
<dbReference type="InterPro" id="IPR027417">
    <property type="entry name" value="P-loop_NTPase"/>
</dbReference>
<dbReference type="SUPFAM" id="SSF52540">
    <property type="entry name" value="P-loop containing nucleoside triphosphate hydrolases"/>
    <property type="match status" value="1"/>
</dbReference>
<name>A0A3T0JYQ2_PSESX</name>
<feature type="domain" description="Putative endonuclease Z1" evidence="1">
    <location>
        <begin position="393"/>
        <end position="614"/>
    </location>
</feature>
<evidence type="ECO:0000259" key="1">
    <source>
        <dbReference type="Pfam" id="PF10593"/>
    </source>
</evidence>
<dbReference type="Proteomes" id="UP000282760">
    <property type="component" value="Chromosome"/>
</dbReference>
<dbReference type="InterPro" id="IPR018310">
    <property type="entry name" value="Put_endonuclease_Z1-dom"/>
</dbReference>
<gene>
    <name evidence="2" type="ORF">CT157_21825</name>
</gene>
<keyword evidence="2" id="KW-0255">Endonuclease</keyword>
<keyword evidence="2" id="KW-0540">Nuclease</keyword>
<keyword evidence="2" id="KW-0378">Hydrolase</keyword>
<dbReference type="AlphaFoldDB" id="A0A3T0JYQ2"/>
<dbReference type="Pfam" id="PF10593">
    <property type="entry name" value="Z1"/>
    <property type="match status" value="1"/>
</dbReference>
<proteinExistence type="predicted"/>
<organism evidence="2 3">
    <name type="scientific">Pseudomonas syringae</name>
    <dbReference type="NCBI Taxonomy" id="317"/>
    <lineage>
        <taxon>Bacteria</taxon>
        <taxon>Pseudomonadati</taxon>
        <taxon>Pseudomonadota</taxon>
        <taxon>Gammaproteobacteria</taxon>
        <taxon>Pseudomonadales</taxon>
        <taxon>Pseudomonadaceae</taxon>
        <taxon>Pseudomonas</taxon>
    </lineage>
</organism>
<dbReference type="Gene3D" id="3.40.50.300">
    <property type="entry name" value="P-loop containing nucleotide triphosphate hydrolases"/>
    <property type="match status" value="1"/>
</dbReference>
<dbReference type="EMBL" id="CP024646">
    <property type="protein sequence ID" value="AZV28539.1"/>
    <property type="molecule type" value="Genomic_DNA"/>
</dbReference>
<protein>
    <submittedName>
        <fullName evidence="2">Endonuclease</fullName>
    </submittedName>
</protein>
<accession>A0A3T0JYQ2</accession>
<evidence type="ECO:0000313" key="2">
    <source>
        <dbReference type="EMBL" id="AZV28539.1"/>
    </source>
</evidence>